<comment type="subcellular location">
    <subcellularLocation>
        <location evidence="7">Endomembrane system</location>
        <topology evidence="7">Single-pass type IV membrane protein</topology>
    </subcellularLocation>
</comment>
<keyword evidence="8" id="KW-0175">Coiled coil</keyword>
<evidence type="ECO:0000256" key="4">
    <source>
        <dbReference type="ARBA" id="ARBA00022927"/>
    </source>
</evidence>
<dbReference type="Pfam" id="PF00957">
    <property type="entry name" value="Synaptobrevin"/>
    <property type="match status" value="1"/>
</dbReference>
<name>A0A507BX16_9FUNG</name>
<protein>
    <recommendedName>
        <fullName evidence="10">V-SNARE coiled-coil homology domain-containing protein</fullName>
    </recommendedName>
</protein>
<dbReference type="GO" id="GO:0016020">
    <property type="term" value="C:membrane"/>
    <property type="evidence" value="ECO:0007669"/>
    <property type="project" value="InterPro"/>
</dbReference>
<dbReference type="GO" id="GO:0016192">
    <property type="term" value="P:vesicle-mediated transport"/>
    <property type="evidence" value="ECO:0007669"/>
    <property type="project" value="InterPro"/>
</dbReference>
<feature type="domain" description="V-SNARE coiled-coil homology" evidence="10">
    <location>
        <begin position="7"/>
        <end position="67"/>
    </location>
</feature>
<evidence type="ECO:0000256" key="1">
    <source>
        <dbReference type="ARBA" id="ARBA00008025"/>
    </source>
</evidence>
<dbReference type="OrthoDB" id="190375at2759"/>
<gene>
    <name evidence="11" type="ORF">SmJEL517_g03339</name>
</gene>
<evidence type="ECO:0000313" key="11">
    <source>
        <dbReference type="EMBL" id="TPX33880.1"/>
    </source>
</evidence>
<dbReference type="EMBL" id="QEAO01000017">
    <property type="protein sequence ID" value="TPX33880.1"/>
    <property type="molecule type" value="Genomic_DNA"/>
</dbReference>
<dbReference type="GO" id="GO:0015031">
    <property type="term" value="P:protein transport"/>
    <property type="evidence" value="ECO:0007669"/>
    <property type="project" value="UniProtKB-KW"/>
</dbReference>
<dbReference type="InterPro" id="IPR042855">
    <property type="entry name" value="V_SNARE_CC"/>
</dbReference>
<keyword evidence="2" id="KW-0813">Transport</keyword>
<keyword evidence="3 9" id="KW-0812">Transmembrane</keyword>
<dbReference type="GO" id="GO:0005737">
    <property type="term" value="C:cytoplasm"/>
    <property type="evidence" value="ECO:0007669"/>
    <property type="project" value="UniProtKB-ARBA"/>
</dbReference>
<dbReference type="SUPFAM" id="SSF58038">
    <property type="entry name" value="SNARE fusion complex"/>
    <property type="match status" value="1"/>
</dbReference>
<dbReference type="PIRSF" id="PIRSF005409">
    <property type="entry name" value="Synaptobrevin_euk"/>
    <property type="match status" value="1"/>
</dbReference>
<evidence type="ECO:0000259" key="10">
    <source>
        <dbReference type="PROSITE" id="PS50892"/>
    </source>
</evidence>
<keyword evidence="6 9" id="KW-0472">Membrane</keyword>
<accession>A0A507BX16</accession>
<dbReference type="GO" id="GO:0012505">
    <property type="term" value="C:endomembrane system"/>
    <property type="evidence" value="ECO:0007669"/>
    <property type="project" value="UniProtKB-SubCell"/>
</dbReference>
<comment type="similarity">
    <text evidence="1">Belongs to the synaptobrevin family.</text>
</comment>
<dbReference type="RefSeq" id="XP_031024764.1">
    <property type="nucleotide sequence ID" value="XM_031169267.1"/>
</dbReference>
<evidence type="ECO:0000256" key="7">
    <source>
        <dbReference type="ARBA" id="ARBA00046280"/>
    </source>
</evidence>
<feature type="transmembrane region" description="Helical" evidence="9">
    <location>
        <begin position="71"/>
        <end position="91"/>
    </location>
</feature>
<evidence type="ECO:0000256" key="2">
    <source>
        <dbReference type="ARBA" id="ARBA00022448"/>
    </source>
</evidence>
<dbReference type="Gene3D" id="1.20.5.110">
    <property type="match status" value="1"/>
</dbReference>
<dbReference type="PROSITE" id="PS50892">
    <property type="entry name" value="V_SNARE"/>
    <property type="match status" value="1"/>
</dbReference>
<dbReference type="PRINTS" id="PR00219">
    <property type="entry name" value="SYNAPTOBREVN"/>
</dbReference>
<dbReference type="InterPro" id="IPR001388">
    <property type="entry name" value="Synaptobrevin-like"/>
</dbReference>
<dbReference type="Proteomes" id="UP000319731">
    <property type="component" value="Unassembled WGS sequence"/>
</dbReference>
<comment type="caution">
    <text evidence="11">The sequence shown here is derived from an EMBL/GenBank/DDBJ whole genome shotgun (WGS) entry which is preliminary data.</text>
</comment>
<evidence type="ECO:0000256" key="3">
    <source>
        <dbReference type="ARBA" id="ARBA00022692"/>
    </source>
</evidence>
<keyword evidence="4" id="KW-0653">Protein transport</keyword>
<dbReference type="PANTHER" id="PTHR45701">
    <property type="entry name" value="SYNAPTOBREVIN FAMILY MEMBER"/>
    <property type="match status" value="1"/>
</dbReference>
<evidence type="ECO:0000256" key="5">
    <source>
        <dbReference type="ARBA" id="ARBA00022989"/>
    </source>
</evidence>
<dbReference type="InterPro" id="IPR016444">
    <property type="entry name" value="Synaptobrevin/VAMP"/>
</dbReference>
<dbReference type="FunFam" id="1.20.5.110:FF:000004">
    <property type="entry name" value="Vesicle-associated membrane protein 7"/>
    <property type="match status" value="1"/>
</dbReference>
<evidence type="ECO:0000256" key="8">
    <source>
        <dbReference type="PROSITE-ProRule" id="PRU00290"/>
    </source>
</evidence>
<dbReference type="STRING" id="1806994.A0A507BX16"/>
<dbReference type="GeneID" id="42004564"/>
<sequence>MSAQGNKTGQVQAQVDEVVGIMQNNIEKVMQRGEKLESLQNKTDDLQQGALQFKRGATKVRRQMWWKDLKLKIIIAVIVIVILIIIIVPIANALKPAASN</sequence>
<dbReference type="PROSITE" id="PS00417">
    <property type="entry name" value="SYNAPTOBREVIN"/>
    <property type="match status" value="1"/>
</dbReference>
<reference evidence="11 12" key="1">
    <citation type="journal article" date="2019" name="Sci. Rep.">
        <title>Comparative genomics of chytrid fungi reveal insights into the obligate biotrophic and pathogenic lifestyle of Synchytrium endobioticum.</title>
        <authorList>
            <person name="van de Vossenberg B.T.L.H."/>
            <person name="Warris S."/>
            <person name="Nguyen H.D.T."/>
            <person name="van Gent-Pelzer M.P.E."/>
            <person name="Joly D.L."/>
            <person name="van de Geest H.C."/>
            <person name="Bonants P.J.M."/>
            <person name="Smith D.S."/>
            <person name="Levesque C.A."/>
            <person name="van der Lee T.A.J."/>
        </authorList>
    </citation>
    <scope>NUCLEOTIDE SEQUENCE [LARGE SCALE GENOMIC DNA]</scope>
    <source>
        <strain evidence="11 12">JEL517</strain>
    </source>
</reference>
<organism evidence="11 12">
    <name type="scientific">Synchytrium microbalum</name>
    <dbReference type="NCBI Taxonomy" id="1806994"/>
    <lineage>
        <taxon>Eukaryota</taxon>
        <taxon>Fungi</taxon>
        <taxon>Fungi incertae sedis</taxon>
        <taxon>Chytridiomycota</taxon>
        <taxon>Chytridiomycota incertae sedis</taxon>
        <taxon>Chytridiomycetes</taxon>
        <taxon>Synchytriales</taxon>
        <taxon>Synchytriaceae</taxon>
        <taxon>Synchytrium</taxon>
    </lineage>
</organism>
<dbReference type="AlphaFoldDB" id="A0A507BX16"/>
<evidence type="ECO:0000313" key="12">
    <source>
        <dbReference type="Proteomes" id="UP000319731"/>
    </source>
</evidence>
<proteinExistence type="inferred from homology"/>
<evidence type="ECO:0000256" key="9">
    <source>
        <dbReference type="SAM" id="Phobius"/>
    </source>
</evidence>
<keyword evidence="5 9" id="KW-1133">Transmembrane helix</keyword>
<keyword evidence="12" id="KW-1185">Reference proteome</keyword>
<evidence type="ECO:0000256" key="6">
    <source>
        <dbReference type="ARBA" id="ARBA00023136"/>
    </source>
</evidence>